<organism evidence="10 11">
    <name type="scientific">Candidatus Gottesmanbacteria bacterium CG11_big_fil_rev_8_21_14_0_20_37_11</name>
    <dbReference type="NCBI Taxonomy" id="1974575"/>
    <lineage>
        <taxon>Bacteria</taxon>
        <taxon>Candidatus Gottesmaniibacteriota</taxon>
    </lineage>
</organism>
<dbReference type="AlphaFoldDB" id="A0A2H0NGX6"/>
<feature type="transmembrane region" description="Helical" evidence="8">
    <location>
        <begin position="342"/>
        <end position="360"/>
    </location>
</feature>
<evidence type="ECO:0000256" key="4">
    <source>
        <dbReference type="ARBA" id="ARBA00022679"/>
    </source>
</evidence>
<accession>A0A2H0NGX6</accession>
<gene>
    <name evidence="10" type="ORF">COV53_04500</name>
</gene>
<evidence type="ECO:0000259" key="9">
    <source>
        <dbReference type="Pfam" id="PF13231"/>
    </source>
</evidence>
<proteinExistence type="predicted"/>
<keyword evidence="2" id="KW-1003">Cell membrane</keyword>
<evidence type="ECO:0000256" key="3">
    <source>
        <dbReference type="ARBA" id="ARBA00022676"/>
    </source>
</evidence>
<evidence type="ECO:0000256" key="5">
    <source>
        <dbReference type="ARBA" id="ARBA00022692"/>
    </source>
</evidence>
<evidence type="ECO:0000256" key="6">
    <source>
        <dbReference type="ARBA" id="ARBA00022989"/>
    </source>
</evidence>
<dbReference type="GO" id="GO:0009103">
    <property type="term" value="P:lipopolysaccharide biosynthetic process"/>
    <property type="evidence" value="ECO:0007669"/>
    <property type="project" value="UniProtKB-ARBA"/>
</dbReference>
<evidence type="ECO:0000313" key="11">
    <source>
        <dbReference type="Proteomes" id="UP000230707"/>
    </source>
</evidence>
<dbReference type="PANTHER" id="PTHR33908:SF11">
    <property type="entry name" value="MEMBRANE PROTEIN"/>
    <property type="match status" value="1"/>
</dbReference>
<dbReference type="Proteomes" id="UP000230707">
    <property type="component" value="Unassembled WGS sequence"/>
</dbReference>
<dbReference type="PANTHER" id="PTHR33908">
    <property type="entry name" value="MANNOSYLTRANSFERASE YKCB-RELATED"/>
    <property type="match status" value="1"/>
</dbReference>
<feature type="transmembrane region" description="Helical" evidence="8">
    <location>
        <begin position="134"/>
        <end position="151"/>
    </location>
</feature>
<evidence type="ECO:0000256" key="7">
    <source>
        <dbReference type="ARBA" id="ARBA00023136"/>
    </source>
</evidence>
<evidence type="ECO:0000256" key="1">
    <source>
        <dbReference type="ARBA" id="ARBA00004651"/>
    </source>
</evidence>
<dbReference type="GO" id="GO:0016763">
    <property type="term" value="F:pentosyltransferase activity"/>
    <property type="evidence" value="ECO:0007669"/>
    <property type="project" value="TreeGrafter"/>
</dbReference>
<feature type="transmembrane region" description="Helical" evidence="8">
    <location>
        <begin position="196"/>
        <end position="214"/>
    </location>
</feature>
<comment type="caution">
    <text evidence="10">The sequence shown here is derived from an EMBL/GenBank/DDBJ whole genome shotgun (WGS) entry which is preliminary data.</text>
</comment>
<keyword evidence="5 8" id="KW-0812">Transmembrane</keyword>
<feature type="transmembrane region" description="Helical" evidence="8">
    <location>
        <begin position="289"/>
        <end position="307"/>
    </location>
</feature>
<keyword evidence="4" id="KW-0808">Transferase</keyword>
<keyword evidence="3" id="KW-0328">Glycosyltransferase</keyword>
<feature type="domain" description="Glycosyltransferase RgtA/B/C/D-like" evidence="9">
    <location>
        <begin position="67"/>
        <end position="202"/>
    </location>
</feature>
<feature type="transmembrane region" description="Helical" evidence="8">
    <location>
        <begin position="163"/>
        <end position="189"/>
    </location>
</feature>
<evidence type="ECO:0000256" key="8">
    <source>
        <dbReference type="SAM" id="Phobius"/>
    </source>
</evidence>
<sequence>MNKILLIIILILSLYYRFWDAPHRYGIGGDGSRDALVAFEAIRQIQLPATGPFSSIGPITFGPWYYYLNILSSIVIPSPWAPWIGIGIASLGMVIVMYRIGVLLNHTKLGLILALLAASSPAQISSSTNLQPHALIGFLTSLVLYIFIQLAQEKENIRLFTLWGFIIGVSILTHYQTVGLLTLPILYFLLNRRIIFLLRFLFGFIISLIPTLFFELNNHWFNLRNIIDYLRFGQYRVWTSNRWLTYAGKFWPEFWSFVIGTPFAVSLFFMTASIIILSVIFFKKRKATPLFLILISFLIEVVILRYYRGEKFFGYLQFFHPYIYIITGYVFLILSKTLKYKFILFTLIAIYIILTIPNSLKHMQYDPLNSDTRIRIDTLKNNIASSKFSTYYCTKVYDKDRVQALLLMLYMNKMYDENGYKIAISNPACHSSSSIELSNNIIDVNNSSEGALLSEGIIPLSPRGIYNEVARWWMDEKP</sequence>
<feature type="transmembrane region" description="Helical" evidence="8">
    <location>
        <begin position="313"/>
        <end position="335"/>
    </location>
</feature>
<comment type="subcellular location">
    <subcellularLocation>
        <location evidence="1">Cell membrane</location>
        <topology evidence="1">Multi-pass membrane protein</topology>
    </subcellularLocation>
</comment>
<feature type="transmembrane region" description="Helical" evidence="8">
    <location>
        <begin position="254"/>
        <end position="282"/>
    </location>
</feature>
<protein>
    <recommendedName>
        <fullName evidence="9">Glycosyltransferase RgtA/B/C/D-like domain-containing protein</fullName>
    </recommendedName>
</protein>
<dbReference type="EMBL" id="PCWS01000099">
    <property type="protein sequence ID" value="PIR08141.1"/>
    <property type="molecule type" value="Genomic_DNA"/>
</dbReference>
<keyword evidence="7 8" id="KW-0472">Membrane</keyword>
<name>A0A2H0NGX6_9BACT</name>
<dbReference type="Pfam" id="PF13231">
    <property type="entry name" value="PMT_2"/>
    <property type="match status" value="1"/>
</dbReference>
<dbReference type="InterPro" id="IPR050297">
    <property type="entry name" value="LipidA_mod_glycosyltrf_83"/>
</dbReference>
<evidence type="ECO:0000313" key="10">
    <source>
        <dbReference type="EMBL" id="PIR08141.1"/>
    </source>
</evidence>
<reference evidence="10 11" key="1">
    <citation type="submission" date="2017-09" db="EMBL/GenBank/DDBJ databases">
        <title>Depth-based differentiation of microbial function through sediment-hosted aquifers and enrichment of novel symbionts in the deep terrestrial subsurface.</title>
        <authorList>
            <person name="Probst A.J."/>
            <person name="Ladd B."/>
            <person name="Jarett J.K."/>
            <person name="Geller-Mcgrath D.E."/>
            <person name="Sieber C.M."/>
            <person name="Emerson J.B."/>
            <person name="Anantharaman K."/>
            <person name="Thomas B.C."/>
            <person name="Malmstrom R."/>
            <person name="Stieglmeier M."/>
            <person name="Klingl A."/>
            <person name="Woyke T."/>
            <person name="Ryan C.M."/>
            <person name="Banfield J.F."/>
        </authorList>
    </citation>
    <scope>NUCLEOTIDE SEQUENCE [LARGE SCALE GENOMIC DNA]</scope>
    <source>
        <strain evidence="10">CG11_big_fil_rev_8_21_14_0_20_37_11</strain>
    </source>
</reference>
<dbReference type="GO" id="GO:0005886">
    <property type="term" value="C:plasma membrane"/>
    <property type="evidence" value="ECO:0007669"/>
    <property type="project" value="UniProtKB-SubCell"/>
</dbReference>
<feature type="transmembrane region" description="Helical" evidence="8">
    <location>
        <begin position="80"/>
        <end position="98"/>
    </location>
</feature>
<dbReference type="InterPro" id="IPR038731">
    <property type="entry name" value="RgtA/B/C-like"/>
</dbReference>
<evidence type="ECO:0000256" key="2">
    <source>
        <dbReference type="ARBA" id="ARBA00022475"/>
    </source>
</evidence>
<keyword evidence="6 8" id="KW-1133">Transmembrane helix</keyword>